<name>A0AAN6JMX7_9BASI</name>
<dbReference type="InterPro" id="IPR002225">
    <property type="entry name" value="3Beta_OHSteriod_DH/Estase"/>
</dbReference>
<dbReference type="PANTHER" id="PTHR10366">
    <property type="entry name" value="NAD DEPENDENT EPIMERASE/DEHYDRATASE"/>
    <property type="match status" value="1"/>
</dbReference>
<dbReference type="Proteomes" id="UP001176521">
    <property type="component" value="Unassembled WGS sequence"/>
</dbReference>
<gene>
    <name evidence="4" type="ORF">OC842_000669</name>
</gene>
<evidence type="ECO:0000256" key="1">
    <source>
        <dbReference type="ARBA" id="ARBA00023002"/>
    </source>
</evidence>
<dbReference type="EMBL" id="JAPDMQ010000019">
    <property type="protein sequence ID" value="KAK0540095.1"/>
    <property type="molecule type" value="Genomic_DNA"/>
</dbReference>
<dbReference type="CDD" id="cd05227">
    <property type="entry name" value="AR_SDR_e"/>
    <property type="match status" value="1"/>
</dbReference>
<keyword evidence="1" id="KW-0560">Oxidoreductase</keyword>
<evidence type="ECO:0000256" key="2">
    <source>
        <dbReference type="ARBA" id="ARBA00023445"/>
    </source>
</evidence>
<comment type="similarity">
    <text evidence="2">Belongs to the NAD(P)-dependent epimerase/dehydratase family. Dihydroflavonol-4-reductase subfamily.</text>
</comment>
<evidence type="ECO:0000259" key="3">
    <source>
        <dbReference type="Pfam" id="PF01073"/>
    </source>
</evidence>
<feature type="domain" description="3-beta hydroxysteroid dehydrogenase/isomerase" evidence="3">
    <location>
        <begin position="10"/>
        <end position="135"/>
    </location>
</feature>
<evidence type="ECO:0000313" key="4">
    <source>
        <dbReference type="EMBL" id="KAK0540095.1"/>
    </source>
</evidence>
<sequence>MAPSTSAPVLVTGPTGFIGAHVALELLRHGYRVRGTVRSQKKFDQLVAQPEFAEYRNHFEPVIVEDLVTGDFTEAVKGVEVVVHTASPFSVTPEKPEETFLKPAIEGTKNVIEAAIKSSTVKNIVLTSSFASVLSMDDGLPFPEPAPRAYTEKDWNRATYEDAAKSDQPGFAYCASKGLAERKAFELVEQSGKSIKLATLCPPMVMGPHVHVVDKLDNLNESLGQLWQVVSGQSGDELPPTAFPAVADVRTLAAAHRLAFERNQEGRFLIFNGNFDWALAADVARENFPEQAKKIPAAKDSDRLTKNPKLFTLDTSRSKEGLGLEYLPVKQVFKDAIAQLYEEQSQGK</sequence>
<dbReference type="GO" id="GO:0006694">
    <property type="term" value="P:steroid biosynthetic process"/>
    <property type="evidence" value="ECO:0007669"/>
    <property type="project" value="InterPro"/>
</dbReference>
<protein>
    <recommendedName>
        <fullName evidence="3">3-beta hydroxysteroid dehydrogenase/isomerase domain-containing protein</fullName>
    </recommendedName>
</protein>
<comment type="caution">
    <text evidence="4">The sequence shown here is derived from an EMBL/GenBank/DDBJ whole genome shotgun (WGS) entry which is preliminary data.</text>
</comment>
<dbReference type="Gene3D" id="3.40.50.720">
    <property type="entry name" value="NAD(P)-binding Rossmann-like Domain"/>
    <property type="match status" value="1"/>
</dbReference>
<evidence type="ECO:0000313" key="5">
    <source>
        <dbReference type="Proteomes" id="UP001176521"/>
    </source>
</evidence>
<dbReference type="PANTHER" id="PTHR10366:SF579">
    <property type="entry name" value="3-BETA HYDROXYSTEROID DEHYDROGENASE_ISOMERASE FAMILY PROTEIN (AFU_ORTHOLOGUE AFUA_3G02250)"/>
    <property type="match status" value="1"/>
</dbReference>
<organism evidence="4 5">
    <name type="scientific">Tilletia horrida</name>
    <dbReference type="NCBI Taxonomy" id="155126"/>
    <lineage>
        <taxon>Eukaryota</taxon>
        <taxon>Fungi</taxon>
        <taxon>Dikarya</taxon>
        <taxon>Basidiomycota</taxon>
        <taxon>Ustilaginomycotina</taxon>
        <taxon>Exobasidiomycetes</taxon>
        <taxon>Tilletiales</taxon>
        <taxon>Tilletiaceae</taxon>
        <taxon>Tilletia</taxon>
    </lineage>
</organism>
<reference evidence="4" key="1">
    <citation type="journal article" date="2023" name="PhytoFront">
        <title>Draft Genome Resources of Seven Strains of Tilletia horrida, Causal Agent of Kernel Smut of Rice.</title>
        <authorList>
            <person name="Khanal S."/>
            <person name="Antony Babu S."/>
            <person name="Zhou X.G."/>
        </authorList>
    </citation>
    <scope>NUCLEOTIDE SEQUENCE</scope>
    <source>
        <strain evidence="4">TX3</strain>
    </source>
</reference>
<dbReference type="InterPro" id="IPR036291">
    <property type="entry name" value="NAD(P)-bd_dom_sf"/>
</dbReference>
<dbReference type="InterPro" id="IPR050425">
    <property type="entry name" value="NAD(P)_dehydrat-like"/>
</dbReference>
<dbReference type="SUPFAM" id="SSF51735">
    <property type="entry name" value="NAD(P)-binding Rossmann-fold domains"/>
    <property type="match status" value="1"/>
</dbReference>
<proteinExistence type="inferred from homology"/>
<dbReference type="Pfam" id="PF01073">
    <property type="entry name" value="3Beta_HSD"/>
    <property type="match status" value="1"/>
</dbReference>
<dbReference type="GO" id="GO:0016616">
    <property type="term" value="F:oxidoreductase activity, acting on the CH-OH group of donors, NAD or NADP as acceptor"/>
    <property type="evidence" value="ECO:0007669"/>
    <property type="project" value="InterPro"/>
</dbReference>
<dbReference type="AlphaFoldDB" id="A0AAN6JMX7"/>
<accession>A0AAN6JMX7</accession>
<keyword evidence="5" id="KW-1185">Reference proteome</keyword>